<dbReference type="RefSeq" id="WP_344633782.1">
    <property type="nucleotide sequence ID" value="NZ_BAAATJ010000039.1"/>
</dbReference>
<dbReference type="Proteomes" id="UP001500058">
    <property type="component" value="Unassembled WGS sequence"/>
</dbReference>
<reference evidence="2" key="1">
    <citation type="journal article" date="2019" name="Int. J. Syst. Evol. Microbiol.">
        <title>The Global Catalogue of Microorganisms (GCM) 10K type strain sequencing project: providing services to taxonomists for standard genome sequencing and annotation.</title>
        <authorList>
            <consortium name="The Broad Institute Genomics Platform"/>
            <consortium name="The Broad Institute Genome Sequencing Center for Infectious Disease"/>
            <person name="Wu L."/>
            <person name="Ma J."/>
        </authorList>
    </citation>
    <scope>NUCLEOTIDE SEQUENCE [LARGE SCALE GENOMIC DNA]</scope>
    <source>
        <strain evidence="2">JCM 6921</strain>
    </source>
</reference>
<evidence type="ECO:0000313" key="2">
    <source>
        <dbReference type="Proteomes" id="UP001500058"/>
    </source>
</evidence>
<organism evidence="1 2">
    <name type="scientific">Streptomyces glaucosporus</name>
    <dbReference type="NCBI Taxonomy" id="284044"/>
    <lineage>
        <taxon>Bacteria</taxon>
        <taxon>Bacillati</taxon>
        <taxon>Actinomycetota</taxon>
        <taxon>Actinomycetes</taxon>
        <taxon>Kitasatosporales</taxon>
        <taxon>Streptomycetaceae</taxon>
        <taxon>Streptomyces</taxon>
    </lineage>
</organism>
<protein>
    <recommendedName>
        <fullName evidence="3">GNAT family N-acetyltransferase</fullName>
    </recommendedName>
</protein>
<name>A0ABP5W163_9ACTN</name>
<dbReference type="EMBL" id="BAAATJ010000039">
    <property type="protein sequence ID" value="GAA2417133.1"/>
    <property type="molecule type" value="Genomic_DNA"/>
</dbReference>
<proteinExistence type="predicted"/>
<keyword evidence="2" id="KW-1185">Reference proteome</keyword>
<comment type="caution">
    <text evidence="1">The sequence shown here is derived from an EMBL/GenBank/DDBJ whole genome shotgun (WGS) entry which is preliminary data.</text>
</comment>
<gene>
    <name evidence="1" type="ORF">GCM10010420_54230</name>
</gene>
<accession>A0ABP5W163</accession>
<evidence type="ECO:0000313" key="1">
    <source>
        <dbReference type="EMBL" id="GAA2417133.1"/>
    </source>
</evidence>
<evidence type="ECO:0008006" key="3">
    <source>
        <dbReference type="Google" id="ProtNLM"/>
    </source>
</evidence>
<sequence>MMPPVPARPVVIAEAVRVAGVRDALSWRTVPGEGIALWDGGEAAEVLALVAALPDGEPARCFLPRYGIRLHADDEVVREIAFCFACNRALVVDPGGRGRPIAFDGESAPARELLRRFRAADPHVT</sequence>